<dbReference type="OrthoDB" id="760868at2759"/>
<reference evidence="10" key="1">
    <citation type="submission" date="2019-05" db="EMBL/GenBank/DDBJ databases">
        <title>Annotation for the trematode Fasciolopsis buski.</title>
        <authorList>
            <person name="Choi Y.-J."/>
        </authorList>
    </citation>
    <scope>NUCLEOTIDE SEQUENCE</scope>
    <source>
        <strain evidence="10">HT</strain>
        <tissue evidence="10">Whole worm</tissue>
    </source>
</reference>
<keyword evidence="11" id="KW-1185">Reference proteome</keyword>
<sequence length="825" mass="93499">MDPGHVIEALRGTLMPDKQAEASRTLDEMHKIIGFTPTLLNIILEGGLDVSVRQAAALYFKNNVSRWWKDPSKNNPADVLCFSIHEQDRQAVRNAIVGAVVAAPLPLQAQLKLALSKIINCDYPLRFAEFPEYLKHFMSSADHNQWHGTLVCLHAFVKVYEHERNDKSSNTAALMREFLPILQSAMSTLVNDKSEESRILQVLILKIFYTYTYCHFPLDVMSKENQLEPFLLNHVIPTMHAPEGYRRARAYWLVGKLANATFTDQNVFVQLVEEIRKSIFSDPELPVRALAALCLGDLIQTQNEAQKILLPHLRDLMLQILELLRQTELDDLNQVIDRLMISFEKDLVPIAVELTQNMCSTLTRLIQSVENGASEETNGRGDEDLDDYRSIVATSLLDNIETMLRIAEEHEDLIAQLEPIVVLQIQTIFERELSIFYEEALSLLFFLTTTKISPPMWQLFDQLYVVFQKDSSDCFAEMMPCLHNYMTVDRSAFIADPKHVEVIAAVCSQVLQSDEDERAQMYAGKLLEVLLLDYRGQINQYAPKFIELALTRLTKPIVASELRVMCLQVVVAGILYSPSEVLPMMTEHHWPGTTNSILAEFLKVWISDVDVFLGLHDRRVYVLGLCLLLSLPASQRPSVVEAFGKDYIPTLLVLFNGLKRAYAARAQNQADSDDEDEDDSDEDDIEEKALGSDEDEVDEESASYLEILEGEGDGSDDDDDDDTDDDDETALEAFDTEMDKSECDMDEYVTFYRVMTELETGDPVWYNQLVGHLTEPQKKELKEIINTAPKCMQQKESKMIEQAGGYSFTPTIPSSFNFGANPGSH</sequence>
<name>A0A8E0VL51_9TREM</name>
<dbReference type="InterPro" id="IPR058669">
    <property type="entry name" value="TPR_IPO7/11-like"/>
</dbReference>
<dbReference type="EMBL" id="LUCM01004467">
    <property type="protein sequence ID" value="KAA0194299.1"/>
    <property type="molecule type" value="Genomic_DNA"/>
</dbReference>
<gene>
    <name evidence="10" type="ORF">FBUS_01999</name>
</gene>
<comment type="subcellular location">
    <subcellularLocation>
        <location evidence="2">Cytoplasm</location>
    </subcellularLocation>
    <subcellularLocation>
        <location evidence="1">Nucleus</location>
    </subcellularLocation>
</comment>
<dbReference type="InterPro" id="IPR001494">
    <property type="entry name" value="Importin-beta_N"/>
</dbReference>
<dbReference type="SUPFAM" id="SSF48371">
    <property type="entry name" value="ARM repeat"/>
    <property type="match status" value="1"/>
</dbReference>
<dbReference type="InterPro" id="IPR016024">
    <property type="entry name" value="ARM-type_fold"/>
</dbReference>
<dbReference type="GO" id="GO:0005635">
    <property type="term" value="C:nuclear envelope"/>
    <property type="evidence" value="ECO:0007669"/>
    <property type="project" value="TreeGrafter"/>
</dbReference>
<evidence type="ECO:0000256" key="7">
    <source>
        <dbReference type="ARBA" id="ARBA00023242"/>
    </source>
</evidence>
<evidence type="ECO:0000256" key="3">
    <source>
        <dbReference type="ARBA" id="ARBA00007991"/>
    </source>
</evidence>
<evidence type="ECO:0000256" key="2">
    <source>
        <dbReference type="ARBA" id="ARBA00004496"/>
    </source>
</evidence>
<dbReference type="Pfam" id="PF03810">
    <property type="entry name" value="IBN_N"/>
    <property type="match status" value="1"/>
</dbReference>
<evidence type="ECO:0000256" key="1">
    <source>
        <dbReference type="ARBA" id="ARBA00004123"/>
    </source>
</evidence>
<dbReference type="AlphaFoldDB" id="A0A8E0VL51"/>
<proteinExistence type="inferred from homology"/>
<keyword evidence="5" id="KW-0963">Cytoplasm</keyword>
<keyword evidence="7" id="KW-0539">Nucleus</keyword>
<dbReference type="GO" id="GO:0031267">
    <property type="term" value="F:small GTPase binding"/>
    <property type="evidence" value="ECO:0007669"/>
    <property type="project" value="InterPro"/>
</dbReference>
<protein>
    <submittedName>
        <fullName evidence="10">Importin-7</fullName>
    </submittedName>
</protein>
<evidence type="ECO:0000256" key="4">
    <source>
        <dbReference type="ARBA" id="ARBA00022448"/>
    </source>
</evidence>
<evidence type="ECO:0000256" key="8">
    <source>
        <dbReference type="SAM" id="MobiDB-lite"/>
    </source>
</evidence>
<evidence type="ECO:0000313" key="11">
    <source>
        <dbReference type="Proteomes" id="UP000728185"/>
    </source>
</evidence>
<feature type="compositionally biased region" description="Acidic residues" evidence="8">
    <location>
        <begin position="671"/>
        <end position="701"/>
    </location>
</feature>
<evidence type="ECO:0000256" key="6">
    <source>
        <dbReference type="ARBA" id="ARBA00022927"/>
    </source>
</evidence>
<dbReference type="Pfam" id="PF25758">
    <property type="entry name" value="TPR_IPO11"/>
    <property type="match status" value="1"/>
</dbReference>
<dbReference type="PANTHER" id="PTHR10997:SF18">
    <property type="entry name" value="D-IMPORTIN 7_RANBP7"/>
    <property type="match status" value="1"/>
</dbReference>
<keyword evidence="4" id="KW-0813">Transport</keyword>
<dbReference type="Proteomes" id="UP000728185">
    <property type="component" value="Unassembled WGS sequence"/>
</dbReference>
<evidence type="ECO:0000259" key="9">
    <source>
        <dbReference type="PROSITE" id="PS50166"/>
    </source>
</evidence>
<organism evidence="10 11">
    <name type="scientific">Fasciolopsis buskii</name>
    <dbReference type="NCBI Taxonomy" id="27845"/>
    <lineage>
        <taxon>Eukaryota</taxon>
        <taxon>Metazoa</taxon>
        <taxon>Spiralia</taxon>
        <taxon>Lophotrochozoa</taxon>
        <taxon>Platyhelminthes</taxon>
        <taxon>Trematoda</taxon>
        <taxon>Digenea</taxon>
        <taxon>Plagiorchiida</taxon>
        <taxon>Echinostomata</taxon>
        <taxon>Echinostomatoidea</taxon>
        <taxon>Fasciolidae</taxon>
        <taxon>Fasciolopsis</taxon>
    </lineage>
</organism>
<feature type="region of interest" description="Disordered" evidence="8">
    <location>
        <begin position="666"/>
        <end position="701"/>
    </location>
</feature>
<comment type="caution">
    <text evidence="10">The sequence shown here is derived from an EMBL/GenBank/DDBJ whole genome shotgun (WGS) entry which is preliminary data.</text>
</comment>
<feature type="domain" description="Importin N-terminal" evidence="9">
    <location>
        <begin position="22"/>
        <end position="102"/>
    </location>
</feature>
<dbReference type="PANTHER" id="PTHR10997">
    <property type="entry name" value="IMPORTIN-7, 8, 11"/>
    <property type="match status" value="1"/>
</dbReference>
<dbReference type="GO" id="GO:0005829">
    <property type="term" value="C:cytosol"/>
    <property type="evidence" value="ECO:0007669"/>
    <property type="project" value="TreeGrafter"/>
</dbReference>
<dbReference type="PROSITE" id="PS50166">
    <property type="entry name" value="IMPORTIN_B_NT"/>
    <property type="match status" value="1"/>
</dbReference>
<evidence type="ECO:0000313" key="10">
    <source>
        <dbReference type="EMBL" id="KAA0194299.1"/>
    </source>
</evidence>
<dbReference type="Gene3D" id="1.25.10.10">
    <property type="entry name" value="Leucine-rich Repeat Variant"/>
    <property type="match status" value="2"/>
</dbReference>
<dbReference type="GO" id="GO:0006606">
    <property type="term" value="P:protein import into nucleus"/>
    <property type="evidence" value="ECO:0007669"/>
    <property type="project" value="TreeGrafter"/>
</dbReference>
<keyword evidence="6" id="KW-0653">Protein transport</keyword>
<accession>A0A8E0VL51</accession>
<dbReference type="SMART" id="SM00913">
    <property type="entry name" value="IBN_N"/>
    <property type="match status" value="1"/>
</dbReference>
<dbReference type="InterPro" id="IPR011989">
    <property type="entry name" value="ARM-like"/>
</dbReference>
<evidence type="ECO:0000256" key="5">
    <source>
        <dbReference type="ARBA" id="ARBA00022490"/>
    </source>
</evidence>
<comment type="similarity">
    <text evidence="3">Belongs to the importin beta family.</text>
</comment>